<dbReference type="Gene3D" id="3.40.47.10">
    <property type="match status" value="1"/>
</dbReference>
<dbReference type="InterPro" id="IPR000873">
    <property type="entry name" value="AMP-dep_synth/lig_dom"/>
</dbReference>
<dbReference type="FunFam" id="3.40.47.10:FF:000019">
    <property type="entry name" value="Polyketide synthase type I"/>
    <property type="match status" value="1"/>
</dbReference>
<keyword evidence="17" id="KW-1185">Reference proteome</keyword>
<evidence type="ECO:0000259" key="15">
    <source>
        <dbReference type="PROSITE" id="PS52019"/>
    </source>
</evidence>
<keyword evidence="8" id="KW-0521">NADP</keyword>
<dbReference type="InterPro" id="IPR009081">
    <property type="entry name" value="PP-bd_ACP"/>
</dbReference>
<keyword evidence="5 16" id="KW-0808">Transferase</keyword>
<keyword evidence="6" id="KW-0949">S-adenosyl-L-methionine</keyword>
<dbReference type="Gene3D" id="3.40.50.12780">
    <property type="entry name" value="N-terminal domain of ligase-like"/>
    <property type="match status" value="1"/>
</dbReference>
<dbReference type="CDD" id="cd02440">
    <property type="entry name" value="AdoMet_MTases"/>
    <property type="match status" value="1"/>
</dbReference>
<proteinExistence type="inferred from homology"/>
<dbReference type="Gene3D" id="3.40.366.10">
    <property type="entry name" value="Malonyl-Coenzyme A Acyl Carrier Protein, domain 2"/>
    <property type="match status" value="1"/>
</dbReference>
<dbReference type="Pfam" id="PF00109">
    <property type="entry name" value="ketoacyl-synt"/>
    <property type="match status" value="1"/>
</dbReference>
<dbReference type="CDD" id="cd05930">
    <property type="entry name" value="A_NRPS"/>
    <property type="match status" value="1"/>
</dbReference>
<dbReference type="InterPro" id="IPR001227">
    <property type="entry name" value="Ac_transferase_dom_sf"/>
</dbReference>
<dbReference type="PROSITE" id="PS52019">
    <property type="entry name" value="PKS_MFAS_DH"/>
    <property type="match status" value="1"/>
</dbReference>
<feature type="region of interest" description="C-terminal hotdog fold" evidence="11">
    <location>
        <begin position="1113"/>
        <end position="1266"/>
    </location>
</feature>
<dbReference type="SMART" id="SM00827">
    <property type="entry name" value="PKS_AT"/>
    <property type="match status" value="1"/>
</dbReference>
<keyword evidence="4" id="KW-0436">Ligase</keyword>
<feature type="domain" description="Ketosynthase family 3 (KS3)" evidence="14">
    <location>
        <begin position="12"/>
        <end position="446"/>
    </location>
</feature>
<evidence type="ECO:0000256" key="11">
    <source>
        <dbReference type="PROSITE-ProRule" id="PRU01363"/>
    </source>
</evidence>
<dbReference type="GO" id="GO:0004312">
    <property type="term" value="F:fatty acid synthase activity"/>
    <property type="evidence" value="ECO:0007669"/>
    <property type="project" value="TreeGrafter"/>
</dbReference>
<dbReference type="Gene3D" id="1.10.1200.10">
    <property type="entry name" value="ACP-like"/>
    <property type="match status" value="2"/>
</dbReference>
<dbReference type="Gene3D" id="3.30.70.3290">
    <property type="match status" value="1"/>
</dbReference>
<evidence type="ECO:0000256" key="5">
    <source>
        <dbReference type="ARBA" id="ARBA00022679"/>
    </source>
</evidence>
<dbReference type="CDD" id="cd19532">
    <property type="entry name" value="C_PKS-NRPS"/>
    <property type="match status" value="1"/>
</dbReference>
<dbReference type="InterPro" id="IPR018201">
    <property type="entry name" value="Ketoacyl_synth_AS"/>
</dbReference>
<dbReference type="Gene3D" id="3.10.129.110">
    <property type="entry name" value="Polyketide synthase dehydratase"/>
    <property type="match status" value="1"/>
</dbReference>
<dbReference type="GO" id="GO:0004315">
    <property type="term" value="F:3-oxoacyl-[acyl-carrier-protein] synthase activity"/>
    <property type="evidence" value="ECO:0007669"/>
    <property type="project" value="InterPro"/>
</dbReference>
<dbReference type="Gene3D" id="3.30.300.30">
    <property type="match status" value="1"/>
</dbReference>
<evidence type="ECO:0000259" key="14">
    <source>
        <dbReference type="PROSITE" id="PS52004"/>
    </source>
</evidence>
<evidence type="ECO:0000256" key="7">
    <source>
        <dbReference type="ARBA" id="ARBA00022737"/>
    </source>
</evidence>
<dbReference type="SMART" id="SM00826">
    <property type="entry name" value="PKS_DH"/>
    <property type="match status" value="1"/>
</dbReference>
<dbReference type="Gene3D" id="3.40.50.720">
    <property type="entry name" value="NAD(P)-binding Rossmann-like Domain"/>
    <property type="match status" value="2"/>
</dbReference>
<keyword evidence="2" id="KW-0596">Phosphopantetheine</keyword>
<dbReference type="PANTHER" id="PTHR43775:SF20">
    <property type="entry name" value="HYBRID PKS-NRPS SYNTHETASE APDA"/>
    <property type="match status" value="1"/>
</dbReference>
<dbReference type="InterPro" id="IPR013968">
    <property type="entry name" value="PKS_KR"/>
</dbReference>
<dbReference type="InterPro" id="IPR023213">
    <property type="entry name" value="CAT-like_dom_sf"/>
</dbReference>
<dbReference type="InterPro" id="IPR045851">
    <property type="entry name" value="AMP-bd_C_sf"/>
</dbReference>
<dbReference type="GO" id="GO:0031177">
    <property type="term" value="F:phosphopantetheine binding"/>
    <property type="evidence" value="ECO:0007669"/>
    <property type="project" value="InterPro"/>
</dbReference>
<comment type="pathway">
    <text evidence="1">Mycotoxin biosynthesis.</text>
</comment>
<sequence>MSTNNRDTSTENEPIAVVGSGCRFPGGANSPSSLWELLKNSPDVRQEIPADRFSSAGFYHPDGQRHGTTNVRHSYFLDEDIRLFDAAFFNINSHEADSMDPQQRILLETVYEALEAGGHTLDKLRGSDTSVYVGTMTLDYLETLTRDHNTIPKYFATGINRSIISNRVSYFFDWHGPSMTIDTACSSSLIAVHQGVQALRSGESRVSVACGTQILLGYDMYIGESNLRMLSPNGRSRMWDIDADGYARGEGVAAVVMKRLSDAVADGDHIECIIRETGTNQDGFSSGLTVPNSEAQAALMRQTYRKAGLDPEHNPADRPQYFEAHGTGTQAGDPKEAAAIHDVFGRHMSADDAPLFVGSIKTVIGHLEGAAGLAGLLKASASVQNGLIPANLSFQRLNPKIEPFYQNLKVPTHLTSWPTLPEGVPRRASVNSFGFGGANAHAIIEAHHARTADADGEGAAANLCPFVFSAHTETSLAALLQQYSHTLRESLTHQPYHASNLAWTLYARKSQLPTRVAFPASTIADLTDRIDAKLAGAAGTGAGKDTTPIGLRLSNRGVAPRILGVFTGQGAQWPAMGASLIRSSKFVADTIQRLEDALSSLPSHHRPAWSLREEMLANADRSRIAEAALSQPLCTALQIVLVDLLRSAGIVCASVVGHSSGEIGAAYAAGFLTAHDAIRVAYYRGFYAKLAANTTNGQTGAMLAAGISFAEAQKLVNTDTFKGRIAIAAHNSSSSITLSGDADAIDEAKAVLDKDKRFARLLKVDTAYHSHHMLPCGDRYVDALRACGININAAQENTKCSWYSSVTPNIKPMGKDAILNDTYWRDNMAKSVLFADAIANAISDDPEINLVLEIGPHPALKGPASQTIGDTLAEAPPYFGVLSRGQDDTVAFSEVLGSIWTRFGSQFVDLASFDKHLSAPMQRRELVTGLPSYQWDHSKVHWNESRRSKKIRSRQHPIHELLGVLSPESNSNDMRWLNLLNVSEISWLEGHRLQGLVVFPAAGYVSMAIEACRVLAGSNEVQLLEISDFSIPKAVTFDEGGDASSVETLITLTSIERKADQSITALFSVFAGTAPGSGSDHDLELAASATVNISLGIPDPAILPFSAVADDYGMTHIDSNVAYAAFSRLGYDYSGAFRSLSSIRRKLNQASGLVSTHGYSDNEPTIYWVHPSMLDVAFQAALLAYSYPGDGRLWSLHVPTGIQSIRINPQACTSLPISGFQVPVTAICEDLHDFTANIDILSENAQQCMIQVNELALHPFAPATANEDRSMYSITQLGMANPDASEHVVATDSGHAYTGSVLASVTKQITYRYPHAKIIEIGGGHQDPLGIYMALTEHGGAMPSYTYTETLTDAVQAAADKLKDCPIEFRTFDKDQALDVQGFQSYSYDVVIASNVSQTTSSVPAFLQNVRQLLKPGGYLVLCEQTGGESGRPAIDMNSDADQKPRHWMRSGSWHSAMRGAGFGGIDSMNRQGNGTTFSVMVAQAVDERISFLRRPLAVPTAPVFIDSLVILSATSIESYHMADELADLLRRFCGEVSIVEGLPGDKDRSNISPSSTFINLVDLDEPIFKDITERKMAGLKQMINNAQLILWLTRGAHDGIEPFHSASMAFCRSIANEASHISINTLDISSSTKVVPRIVAEHILRQCALDKWADEPITWSQEPETVEHNGKLFLPRILPNASQNDRINSSRRVIKSKVSVVNSDLSVELDSVSSIPRLMTSGTDRDIKEIDEDTRLSVISSSLCAVKFISETFLFLALGKQGKTPELVISAATSCSILTTPITLVPLTPDEKLLVDPALLLAAVTTELLVASLLNDISPASTLLVHCTEQDLALTAALQRQASAKSVTVHLSRMDTSSSKADPSWLVIGPYASRPTIRRSLAPLKITHFLDCTTGAESIGLVIAQVLGSACKHMELREFARPQASHLRPVDAANAFAIQGAVATAYARACEALRIRHELPRHLVVDLDQIEQQDGSHNAAAVIRWPTNGEVFANVRPLDSSSIFSNEKSYILFGLTGQIGQSLCEWMVSNGAGTVILTSRNPNVDQRWLDSFESTKSRVKVMAVDITNRESLDNLIKDIRSSDLPIAGIINGANVLSDAPFDKMSAELMNRALGPKIQGSYNLDQAFYNDDLDFFVLCSSISCVIGTAGQSNYVAANGYMNGLSRKRRSRGLAASALDLGLVLGIGVAEVAGQSVIDSLQKYGITPLSEIDIRSAFLESIHACRDTIKPKELGNTSTSVMTSGLRTITTDEPSIVWYNNPIFSHLVIRSGADTSGDSSNGKGANLPAKDQIAAAETMAEALEILKECTRNKLRVLLGSGEDEFSSDAPLAELGIDSLVAVEVRSWFLKSLQVDIPVLKILDGSSLDSVCDMAIKRLPKDILAQIGKGGDSDASSERSQGFSKAVSTPTTASSAHPSSTDGAAELESFSVGETPATEITRPTSAASHVGLTRSKGTVNSSIVKRQPLSIGQSRFWFLQLLVEDPTTFNVTLKFRMSGHIRVGDLERAINTVSARHEALRTSFTEDPYEADQAWQNVSDRSSIRLERKLVSSEEEVAVVYDELRKHQFDLASEPLLRMILVTVSPMSHFLLVNYHHIIMDMASFQVLSSELDKVYNGQSLGPLSRQYPDFSVEQRRMLDDGEMADEIEYWREIFPAGSQPPVLPLLPMARSSSRTAMANYAVHQVSMLLNADLVAQVKTASRLQRSTPFHFYLAAFKAMLFAFTDAQELTIGIADANRHDSDTIGSIGFFLNLLTLKFSRLSQQTFADAIVEARTTAYGALGHSRLPFDVLLKELNVPRSSSYSPFFQTFFDYRQQTSDRQTWCNCRFDLEELHPGRTGYDIALDVADLGSNVHVTFRVQKGLYDETAANLLLQTYAHFITTLSQDVSRVVDDMPLFSQQQLTRALEVGVGPQLERDWPGTLPHRIDQMAQLHKDSIALTDGNDKTYTYSSMMNRVEAIAEALLNAAVGHGDRVLVFQQATSDWICSLLAIMRVGGVYVPLDLRNPIERLAAQASHCAPVAVLADNDTIKDASQLNVPIILDVYDIPASTPNRVANVARSDQPAAILYTSGSTGTPKGIVIQHSGICNEMEGYTKTYQLGAERVLQQSAFTFDFSLDQIFTGLVNGGMLFVVPWDKRGDPLSITEIMWRHSITYTKVTPSEYSMWMQYGYDNLVKAKDWRFAFAGGEALTKANLRQFSSLGSSQLRLSNSYGPAEISIASHKGFIDYRQEHLLSQLGEENTIACGFSLPNYATYILDKEQKPLPVGMPGEVVIGGAGVSLGYLTDQKLTKSVFLPNPYATPFMTANRWTQMHRTGDVGHLQDDGSLVFRNRMAGDTQIKLRGLRINLQDIEQNMVSTARGVLKDAIVSLRPGDPEYLIAHVVFSSDAVVEDQALFLEQLLSRLPIPPYMMPVMAIPLERLPITKHSKVDRKAIANLDIPHRSSRADESQEGTFEMSQTMVQLRSIWEELLPHLKSVGVRPTGSTDFFQIGGNSLLVVRLQSRIRQVFNIAMRLIDFMNLSTLSEMARKIEESPVVDLIDWEAETTPPIALDSCKGIQTKKQSGLKTILMTGATGNLAKHVLRALLSDPTVDIVHCIAVRNKDRPSATFSHPKIRVSAGDLSLPLLGLEEEEFIYLAQHADVILHLGAVRSFWDNYNMLRPTNVHSTRELVRLATVGHIPIHFVSTSAVLSDPSATPSSAMSHSPPRDGSDGYVSSKWASERILERSAMSPEVAVPSFVYRLLPSSSTATPASKDAVLDEFERCMELTTTVPDTVGWQGRMDLILGEDVATLLCCSIMASTSKMVEPTASTEYIHYKCPVTVSVEELAKRAEIFRKTERQHAGPISSVPLLKWMGKIKALGFSYILASQDATVRRGTGELESTRR</sequence>
<dbReference type="SUPFAM" id="SSF47336">
    <property type="entry name" value="ACP-like"/>
    <property type="match status" value="2"/>
</dbReference>
<dbReference type="SUPFAM" id="SSF51735">
    <property type="entry name" value="NAD(P)-binding Rossmann-fold domains"/>
    <property type="match status" value="2"/>
</dbReference>
<dbReference type="SUPFAM" id="SSF53335">
    <property type="entry name" value="S-adenosyl-L-methionine-dependent methyltransferases"/>
    <property type="match status" value="1"/>
</dbReference>
<evidence type="ECO:0000256" key="10">
    <source>
        <dbReference type="ARBA" id="ARBA00029454"/>
    </source>
</evidence>
<dbReference type="InterPro" id="IPR057326">
    <property type="entry name" value="KR_dom"/>
</dbReference>
<evidence type="ECO:0000256" key="9">
    <source>
        <dbReference type="ARBA" id="ARBA00023268"/>
    </source>
</evidence>
<evidence type="ECO:0000256" key="1">
    <source>
        <dbReference type="ARBA" id="ARBA00004685"/>
    </source>
</evidence>
<keyword evidence="16" id="KW-0378">Hydrolase</keyword>
<evidence type="ECO:0000256" key="2">
    <source>
        <dbReference type="ARBA" id="ARBA00022450"/>
    </source>
</evidence>
<dbReference type="Pfam" id="PF00501">
    <property type="entry name" value="AMP-binding"/>
    <property type="match status" value="1"/>
</dbReference>
<dbReference type="Pfam" id="PF00668">
    <property type="entry name" value="Condensation"/>
    <property type="match status" value="1"/>
</dbReference>
<evidence type="ECO:0000256" key="4">
    <source>
        <dbReference type="ARBA" id="ARBA00022598"/>
    </source>
</evidence>
<evidence type="ECO:0000256" key="6">
    <source>
        <dbReference type="ARBA" id="ARBA00022691"/>
    </source>
</evidence>
<dbReference type="PANTHER" id="PTHR43775">
    <property type="entry name" value="FATTY ACID SYNTHASE"/>
    <property type="match status" value="1"/>
</dbReference>
<evidence type="ECO:0000256" key="12">
    <source>
        <dbReference type="SAM" id="MobiDB-lite"/>
    </source>
</evidence>
<dbReference type="InterPro" id="IPR049551">
    <property type="entry name" value="PKS_DH_C"/>
</dbReference>
<dbReference type="Pfam" id="PF00698">
    <property type="entry name" value="Acyl_transf_1"/>
    <property type="match status" value="1"/>
</dbReference>
<dbReference type="CDD" id="cd00833">
    <property type="entry name" value="PKS"/>
    <property type="match status" value="1"/>
</dbReference>
<reference evidence="16 17" key="1">
    <citation type="journal article" date="2014" name="PLoS ONE">
        <title>De novo Genome Assembly of the Fungal Plant Pathogen Pyrenophora semeniperda.</title>
        <authorList>
            <person name="Soliai M.M."/>
            <person name="Meyer S.E."/>
            <person name="Udall J.A."/>
            <person name="Elzinga D.E."/>
            <person name="Hermansen R.A."/>
            <person name="Bodily P.M."/>
            <person name="Hart A.A."/>
            <person name="Coleman C.E."/>
        </authorList>
    </citation>
    <scope>NUCLEOTIDE SEQUENCE [LARGE SCALE GENOMIC DNA]</scope>
    <source>
        <strain evidence="16 17">CCB06</strain>
        <tissue evidence="16">Mycelium</tissue>
    </source>
</reference>
<feature type="region of interest" description="N-terminal hotdog fold" evidence="11">
    <location>
        <begin position="959"/>
        <end position="1098"/>
    </location>
</feature>
<dbReference type="InterPro" id="IPR016036">
    <property type="entry name" value="Malonyl_transacylase_ACP-bd"/>
</dbReference>
<dbReference type="GO" id="GO:0006633">
    <property type="term" value="P:fatty acid biosynthetic process"/>
    <property type="evidence" value="ECO:0007669"/>
    <property type="project" value="InterPro"/>
</dbReference>
<dbReference type="GO" id="GO:0016874">
    <property type="term" value="F:ligase activity"/>
    <property type="evidence" value="ECO:0007669"/>
    <property type="project" value="UniProtKB-KW"/>
</dbReference>
<dbReference type="EMBL" id="KE747806">
    <property type="protein sequence ID" value="RMZ66107.1"/>
    <property type="molecule type" value="Genomic_DNA"/>
</dbReference>
<dbReference type="Gene3D" id="3.30.559.10">
    <property type="entry name" value="Chloramphenicol acetyltransferase-like domain"/>
    <property type="match status" value="1"/>
</dbReference>
<dbReference type="InterPro" id="IPR042099">
    <property type="entry name" value="ANL_N_sf"/>
</dbReference>
<feature type="domain" description="PKS/mFAS DH" evidence="15">
    <location>
        <begin position="959"/>
        <end position="1266"/>
    </location>
</feature>
<evidence type="ECO:0000256" key="3">
    <source>
        <dbReference type="ARBA" id="ARBA00022553"/>
    </source>
</evidence>
<evidence type="ECO:0000256" key="8">
    <source>
        <dbReference type="ARBA" id="ARBA00022857"/>
    </source>
</evidence>
<feature type="compositionally biased region" description="Low complexity" evidence="12">
    <location>
        <begin position="2406"/>
        <end position="2419"/>
    </location>
</feature>
<feature type="active site" description="Proton acceptor; for dehydratase activity" evidence="11">
    <location>
        <position position="991"/>
    </location>
</feature>
<dbReference type="InterPro" id="IPR020845">
    <property type="entry name" value="AMP-binding_CS"/>
</dbReference>
<dbReference type="InterPro" id="IPR014031">
    <property type="entry name" value="Ketoacyl_synth_C"/>
</dbReference>
<dbReference type="Pfam" id="PF13489">
    <property type="entry name" value="Methyltransf_23"/>
    <property type="match status" value="1"/>
</dbReference>
<dbReference type="InterPro" id="IPR029063">
    <property type="entry name" value="SAM-dependent_MTases_sf"/>
</dbReference>
<dbReference type="SUPFAM" id="SSF56801">
    <property type="entry name" value="Acetyl-CoA synthetase-like"/>
    <property type="match status" value="1"/>
</dbReference>
<dbReference type="OrthoDB" id="329835at2759"/>
<feature type="region of interest" description="Disordered" evidence="12">
    <location>
        <begin position="2386"/>
        <end position="2423"/>
    </location>
</feature>
<dbReference type="InterPro" id="IPR050091">
    <property type="entry name" value="PKS_NRPS_Biosynth_Enz"/>
</dbReference>
<dbReference type="Pfam" id="PF02801">
    <property type="entry name" value="Ketoacyl-synt_C"/>
    <property type="match status" value="1"/>
</dbReference>
<dbReference type="SUPFAM" id="SSF52777">
    <property type="entry name" value="CoA-dependent acyltransferases"/>
    <property type="match status" value="2"/>
</dbReference>
<dbReference type="InterPro" id="IPR036291">
    <property type="entry name" value="NAD(P)-bd_dom_sf"/>
</dbReference>
<dbReference type="InterPro" id="IPR036736">
    <property type="entry name" value="ACP-like_sf"/>
</dbReference>
<keyword evidence="7" id="KW-0677">Repeat</keyword>
<feature type="domain" description="Carrier" evidence="13">
    <location>
        <begin position="3455"/>
        <end position="3532"/>
    </location>
</feature>
<dbReference type="InterPro" id="IPR013120">
    <property type="entry name" value="FAR_NAD-bd"/>
</dbReference>
<dbReference type="Gene3D" id="3.40.50.150">
    <property type="entry name" value="Vaccinia Virus protein VP39"/>
    <property type="match status" value="1"/>
</dbReference>
<dbReference type="PROSITE" id="PS00606">
    <property type="entry name" value="KS3_1"/>
    <property type="match status" value="1"/>
</dbReference>
<feature type="region of interest" description="Disordered" evidence="12">
    <location>
        <begin position="3692"/>
        <end position="3712"/>
    </location>
</feature>
<dbReference type="SUPFAM" id="SSF53901">
    <property type="entry name" value="Thiolase-like"/>
    <property type="match status" value="1"/>
</dbReference>
<dbReference type="InterPro" id="IPR001242">
    <property type="entry name" value="Condensation_dom"/>
</dbReference>
<feature type="domain" description="Carrier" evidence="13">
    <location>
        <begin position="2299"/>
        <end position="2377"/>
    </location>
</feature>
<feature type="active site" description="Proton donor; for dehydratase activity" evidence="11">
    <location>
        <position position="1175"/>
    </location>
</feature>
<dbReference type="SMART" id="SM00825">
    <property type="entry name" value="PKS_KS"/>
    <property type="match status" value="1"/>
</dbReference>
<comment type="similarity">
    <text evidence="10">Belongs to the NRP synthetase family.</text>
</comment>
<dbReference type="InterPro" id="IPR016039">
    <property type="entry name" value="Thiolase-like"/>
</dbReference>
<dbReference type="InterPro" id="IPR020841">
    <property type="entry name" value="PKS_Beta-ketoAc_synthase_dom"/>
</dbReference>
<dbReference type="InterPro" id="IPR049552">
    <property type="entry name" value="PKS_DH_N"/>
</dbReference>
<dbReference type="InterPro" id="IPR049900">
    <property type="entry name" value="PKS_mFAS_DH"/>
</dbReference>
<accession>A0A3M7LV50</accession>
<dbReference type="SMART" id="SM00823">
    <property type="entry name" value="PKS_PP"/>
    <property type="match status" value="2"/>
</dbReference>
<dbReference type="InterPro" id="IPR032821">
    <property type="entry name" value="PKS_assoc"/>
</dbReference>
<dbReference type="PROSITE" id="PS50075">
    <property type="entry name" value="CARRIER"/>
    <property type="match status" value="2"/>
</dbReference>
<dbReference type="PROSITE" id="PS00455">
    <property type="entry name" value="AMP_BINDING"/>
    <property type="match status" value="1"/>
</dbReference>
<dbReference type="InterPro" id="IPR016035">
    <property type="entry name" value="Acyl_Trfase/lysoPLipase"/>
</dbReference>
<dbReference type="SUPFAM" id="SSF55048">
    <property type="entry name" value="Probable ACP-binding domain of malonyl-CoA ACP transacylase"/>
    <property type="match status" value="1"/>
</dbReference>
<dbReference type="Pfam" id="PF21089">
    <property type="entry name" value="PKS_DH_N"/>
    <property type="match status" value="1"/>
</dbReference>
<dbReference type="Pfam" id="PF00550">
    <property type="entry name" value="PP-binding"/>
    <property type="match status" value="2"/>
</dbReference>
<dbReference type="Pfam" id="PF07993">
    <property type="entry name" value="NAD_binding_4"/>
    <property type="match status" value="1"/>
</dbReference>
<dbReference type="PROSITE" id="PS00012">
    <property type="entry name" value="PHOSPHOPANTETHEINE"/>
    <property type="match status" value="1"/>
</dbReference>
<organism evidence="16 17">
    <name type="scientific">Pyrenophora seminiperda CCB06</name>
    <dbReference type="NCBI Taxonomy" id="1302712"/>
    <lineage>
        <taxon>Eukaryota</taxon>
        <taxon>Fungi</taxon>
        <taxon>Dikarya</taxon>
        <taxon>Ascomycota</taxon>
        <taxon>Pezizomycotina</taxon>
        <taxon>Dothideomycetes</taxon>
        <taxon>Pleosporomycetidae</taxon>
        <taxon>Pleosporales</taxon>
        <taxon>Pleosporineae</taxon>
        <taxon>Pleosporaceae</taxon>
        <taxon>Pyrenophora</taxon>
    </lineage>
</organism>
<feature type="compositionally biased region" description="Polar residues" evidence="12">
    <location>
        <begin position="2396"/>
        <end position="2405"/>
    </location>
</feature>
<name>A0A3M7LV50_9PLEO</name>
<dbReference type="SUPFAM" id="SSF52151">
    <property type="entry name" value="FabD/lysophospholipase-like"/>
    <property type="match status" value="1"/>
</dbReference>
<evidence type="ECO:0000313" key="16">
    <source>
        <dbReference type="EMBL" id="RMZ66107.1"/>
    </source>
</evidence>
<dbReference type="PROSITE" id="PS52004">
    <property type="entry name" value="KS3_2"/>
    <property type="match status" value="1"/>
</dbReference>
<dbReference type="InterPro" id="IPR020806">
    <property type="entry name" value="PKS_PP-bd"/>
</dbReference>
<dbReference type="Pfam" id="PF08659">
    <property type="entry name" value="KR"/>
    <property type="match status" value="1"/>
</dbReference>
<dbReference type="Gene3D" id="3.30.559.30">
    <property type="entry name" value="Nonribosomal peptide synthetase, condensation domain"/>
    <property type="match status" value="1"/>
</dbReference>
<keyword evidence="3" id="KW-0597">Phosphoprotein</keyword>
<dbReference type="InterPro" id="IPR014030">
    <property type="entry name" value="Ketoacyl_synth_N"/>
</dbReference>
<gene>
    <name evidence="16" type="ORF">GMOD_00005176</name>
</gene>
<dbReference type="InterPro" id="IPR006162">
    <property type="entry name" value="Ppantetheine_attach_site"/>
</dbReference>
<dbReference type="InterPro" id="IPR014043">
    <property type="entry name" value="Acyl_transferase_dom"/>
</dbReference>
<protein>
    <submittedName>
        <fullName evidence="16">Acyl transferase acyl hydrolase lysophospholipase</fullName>
    </submittedName>
</protein>
<dbReference type="Pfam" id="PF16197">
    <property type="entry name" value="KAsynt_C_assoc"/>
    <property type="match status" value="1"/>
</dbReference>
<evidence type="ECO:0000313" key="17">
    <source>
        <dbReference type="Proteomes" id="UP000265663"/>
    </source>
</evidence>
<dbReference type="InterPro" id="IPR020807">
    <property type="entry name" value="PKS_DH"/>
</dbReference>
<dbReference type="InterPro" id="IPR042104">
    <property type="entry name" value="PKS_dehydratase_sf"/>
</dbReference>
<evidence type="ECO:0000259" key="13">
    <source>
        <dbReference type="PROSITE" id="PS50075"/>
    </source>
</evidence>
<dbReference type="GO" id="GO:0016787">
    <property type="term" value="F:hydrolase activity"/>
    <property type="evidence" value="ECO:0007669"/>
    <property type="project" value="UniProtKB-KW"/>
</dbReference>
<dbReference type="Pfam" id="PF14765">
    <property type="entry name" value="PS-DH"/>
    <property type="match status" value="1"/>
</dbReference>
<dbReference type="SMART" id="SM00822">
    <property type="entry name" value="PKS_KR"/>
    <property type="match status" value="1"/>
</dbReference>
<dbReference type="Proteomes" id="UP000265663">
    <property type="component" value="Unassembled WGS sequence"/>
</dbReference>
<keyword evidence="9" id="KW-0511">Multifunctional enzyme</keyword>
<dbReference type="GO" id="GO:0044550">
    <property type="term" value="P:secondary metabolite biosynthetic process"/>
    <property type="evidence" value="ECO:0007669"/>
    <property type="project" value="TreeGrafter"/>
</dbReference>